<evidence type="ECO:0000256" key="3">
    <source>
        <dbReference type="SAM" id="MobiDB-lite"/>
    </source>
</evidence>
<feature type="compositionally biased region" description="Low complexity" evidence="3">
    <location>
        <begin position="284"/>
        <end position="312"/>
    </location>
</feature>
<dbReference type="RefSeq" id="WP_386452912.1">
    <property type="nucleotide sequence ID" value="NZ_JBHSFH010000021.1"/>
</dbReference>
<dbReference type="Pfam" id="PF00239">
    <property type="entry name" value="Resolvase"/>
    <property type="match status" value="1"/>
</dbReference>
<feature type="region of interest" description="Disordered" evidence="3">
    <location>
        <begin position="54"/>
        <end position="81"/>
    </location>
</feature>
<dbReference type="Pfam" id="PF24623">
    <property type="entry name" value="Phage_zn_bind_8"/>
    <property type="match status" value="1"/>
</dbReference>
<feature type="region of interest" description="Disordered" evidence="3">
    <location>
        <begin position="283"/>
        <end position="324"/>
    </location>
</feature>
<gene>
    <name evidence="5" type="ORF">ACFPA8_27505</name>
</gene>
<dbReference type="InterPro" id="IPR036162">
    <property type="entry name" value="Resolvase-like_N_sf"/>
</dbReference>
<dbReference type="PANTHER" id="PTHR30461">
    <property type="entry name" value="DNA-INVERTASE FROM LAMBDOID PROPHAGE"/>
    <property type="match status" value="1"/>
</dbReference>
<dbReference type="SMART" id="SM00857">
    <property type="entry name" value="Resolvase"/>
    <property type="match status" value="1"/>
</dbReference>
<dbReference type="InterPro" id="IPR050639">
    <property type="entry name" value="SSR_resolvase"/>
</dbReference>
<dbReference type="InterPro" id="IPR006119">
    <property type="entry name" value="Resolv_N"/>
</dbReference>
<evidence type="ECO:0000313" key="6">
    <source>
        <dbReference type="Proteomes" id="UP001595997"/>
    </source>
</evidence>
<keyword evidence="2" id="KW-0233">DNA recombination</keyword>
<protein>
    <submittedName>
        <fullName evidence="5">Recombinase family protein</fullName>
    </submittedName>
</protein>
<dbReference type="PROSITE" id="PS51736">
    <property type="entry name" value="RECOMBINASES_3"/>
    <property type="match status" value="1"/>
</dbReference>
<evidence type="ECO:0000256" key="2">
    <source>
        <dbReference type="ARBA" id="ARBA00023172"/>
    </source>
</evidence>
<evidence type="ECO:0000313" key="5">
    <source>
        <dbReference type="EMBL" id="MFC4497883.1"/>
    </source>
</evidence>
<organism evidence="5 6">
    <name type="scientific">Streptomyces ovatisporus</name>
    <dbReference type="NCBI Taxonomy" id="1128682"/>
    <lineage>
        <taxon>Bacteria</taxon>
        <taxon>Bacillati</taxon>
        <taxon>Actinomycetota</taxon>
        <taxon>Actinomycetes</taxon>
        <taxon>Kitasatosporales</taxon>
        <taxon>Streptomycetaceae</taxon>
        <taxon>Streptomyces</taxon>
    </lineage>
</organism>
<comment type="caution">
    <text evidence="5">The sequence shown here is derived from an EMBL/GenBank/DDBJ whole genome shotgun (WGS) entry which is preliminary data.</text>
</comment>
<proteinExistence type="predicted"/>
<accession>A0ABV9AH34</accession>
<dbReference type="EMBL" id="JBHSFH010000021">
    <property type="protein sequence ID" value="MFC4497883.1"/>
    <property type="molecule type" value="Genomic_DNA"/>
</dbReference>
<dbReference type="CDD" id="cd03768">
    <property type="entry name" value="SR_ResInv"/>
    <property type="match status" value="1"/>
</dbReference>
<name>A0ABV9AH34_9ACTN</name>
<evidence type="ECO:0000256" key="1">
    <source>
        <dbReference type="ARBA" id="ARBA00023125"/>
    </source>
</evidence>
<dbReference type="InterPro" id="IPR056911">
    <property type="entry name" value="Phage_Znf_bind_put"/>
</dbReference>
<dbReference type="Gene3D" id="3.40.50.1390">
    <property type="entry name" value="Resolvase, N-terminal catalytic domain"/>
    <property type="match status" value="1"/>
</dbReference>
<sequence>MDDTYLLVEAHDCPMSTCAVPAGSPCRTGQGKVAAQYHTARFRLVPQTREELNVPTPSVRRPGATWTELPRPASAATTEPTGHHVRIGYARASTARQSLDSQVDALTQDGVQKIFQEKISTRVKVRPELEKAITLACELRASGVRVTLAVHEHKRLGRGADLVNLAERLRSCDVGLEFLTGELKGSHDPGGVVFSVLAAMSGMEREYIREKTLDGQESARKRGKTIGGAKVSNDDMLSMALHLREQDVSLRDIASRLVITTGKKKGKHPSAATVMRMLREYDEAQAQAASAEEATPSSSEPRAPEKPTAAATETEESAEQDEPITKAQARKIAARFDNTNPQPVEYEGRTVGYVVDAGYGSHNFITADGQFRHVSYRNRGAVTMALKRIAKDSEQGK</sequence>
<dbReference type="Proteomes" id="UP001595997">
    <property type="component" value="Unassembled WGS sequence"/>
</dbReference>
<dbReference type="SUPFAM" id="SSF53041">
    <property type="entry name" value="Resolvase-like"/>
    <property type="match status" value="1"/>
</dbReference>
<keyword evidence="1" id="KW-0238">DNA-binding</keyword>
<evidence type="ECO:0000259" key="4">
    <source>
        <dbReference type="PROSITE" id="PS51736"/>
    </source>
</evidence>
<feature type="domain" description="Resolvase/invertase-type recombinase catalytic" evidence="4">
    <location>
        <begin position="85"/>
        <end position="223"/>
    </location>
</feature>
<keyword evidence="6" id="KW-1185">Reference proteome</keyword>
<reference evidence="6" key="1">
    <citation type="journal article" date="2019" name="Int. J. Syst. Evol. Microbiol.">
        <title>The Global Catalogue of Microorganisms (GCM) 10K type strain sequencing project: providing services to taxonomists for standard genome sequencing and annotation.</title>
        <authorList>
            <consortium name="The Broad Institute Genomics Platform"/>
            <consortium name="The Broad Institute Genome Sequencing Center for Infectious Disease"/>
            <person name="Wu L."/>
            <person name="Ma J."/>
        </authorList>
    </citation>
    <scope>NUCLEOTIDE SEQUENCE [LARGE SCALE GENOMIC DNA]</scope>
    <source>
        <strain evidence="6">CGMCC 4.7357</strain>
    </source>
</reference>
<feature type="compositionally biased region" description="Acidic residues" evidence="3">
    <location>
        <begin position="313"/>
        <end position="322"/>
    </location>
</feature>
<dbReference type="PANTHER" id="PTHR30461:SF2">
    <property type="entry name" value="SERINE RECOMBINASE PINE-RELATED"/>
    <property type="match status" value="1"/>
</dbReference>